<comment type="subcellular location">
    <subcellularLocation>
        <location evidence="1 8">Nucleus</location>
    </subcellularLocation>
</comment>
<dbReference type="Pfam" id="PF10018">
    <property type="entry name" value="Med4"/>
    <property type="match status" value="1"/>
</dbReference>
<dbReference type="GO" id="GO:0003712">
    <property type="term" value="F:transcription coregulator activity"/>
    <property type="evidence" value="ECO:0007669"/>
    <property type="project" value="InterPro"/>
</dbReference>
<sequence>MQALETTLAAFQEHTTQLFNALNAQASLVVHDAQARDTSVAEHLAALEKLDASLGPTLAMAATHQANQARLNPLLQEVKQRDAQQRDAIAEIASMRGELQSLLQMGEAERDEMQRAEQNPLLYKDVLHYAQRLSKYTAAPPGYRLEVQNEGVQSNGPAVRLAADYNQQAARAAGYYDPAISSMAQDLPYPSDRLMRQGILYADAAADGVQPEPGQGSAPTHDTTEASTAHEPVPEALDAFAMDDDDAFDLDLNP</sequence>
<feature type="region of interest" description="Disordered" evidence="9">
    <location>
        <begin position="207"/>
        <end position="235"/>
    </location>
</feature>
<gene>
    <name evidence="8" type="primary">MED4</name>
    <name evidence="10" type="ORF">MVES_002233</name>
</gene>
<organism evidence="10 11">
    <name type="scientific">Malassezia vespertilionis</name>
    <dbReference type="NCBI Taxonomy" id="2020962"/>
    <lineage>
        <taxon>Eukaryota</taxon>
        <taxon>Fungi</taxon>
        <taxon>Dikarya</taxon>
        <taxon>Basidiomycota</taxon>
        <taxon>Ustilaginomycotina</taxon>
        <taxon>Malasseziomycetes</taxon>
        <taxon>Malasseziales</taxon>
        <taxon>Malasseziaceae</taxon>
        <taxon>Malassezia</taxon>
    </lineage>
</organism>
<keyword evidence="6 8" id="KW-0539">Nucleus</keyword>
<dbReference type="GO" id="GO:0070847">
    <property type="term" value="C:core mediator complex"/>
    <property type="evidence" value="ECO:0007669"/>
    <property type="project" value="TreeGrafter"/>
</dbReference>
<dbReference type="PANTHER" id="PTHR13208:SF2">
    <property type="entry name" value="MEDIATOR OF RNA POLYMERASE II TRANSCRIPTION SUBUNIT 4"/>
    <property type="match status" value="1"/>
</dbReference>
<name>A0A2N1JBF1_9BASI</name>
<comment type="subunit">
    <text evidence="8">Component of the Mediator complex.</text>
</comment>
<dbReference type="EMBL" id="KZ454990">
    <property type="protein sequence ID" value="PKI83874.1"/>
    <property type="molecule type" value="Genomic_DNA"/>
</dbReference>
<evidence type="ECO:0000256" key="1">
    <source>
        <dbReference type="ARBA" id="ARBA00004123"/>
    </source>
</evidence>
<comment type="function">
    <text evidence="8">Component of the Mediator complex, a coactivator involved in the regulated transcription of nearly all RNA polymerase II-dependent genes. Mediator functions as a bridge to convey information from gene-specific regulatory proteins to the basal RNA polymerase II transcription machinery. Mediator is recruited to promoters by direct interactions with regulatory proteins and serves as a scaffold for the assembly of a functional preinitiation complex with RNA polymerase II and the general transcription factors.</text>
</comment>
<comment type="similarity">
    <text evidence="2 8">Belongs to the Mediator complex subunit 4 family.</text>
</comment>
<keyword evidence="11" id="KW-1185">Reference proteome</keyword>
<dbReference type="Proteomes" id="UP000232875">
    <property type="component" value="Unassembled WGS sequence"/>
</dbReference>
<dbReference type="GO" id="GO:0006357">
    <property type="term" value="P:regulation of transcription by RNA polymerase II"/>
    <property type="evidence" value="ECO:0007669"/>
    <property type="project" value="InterPro"/>
</dbReference>
<evidence type="ECO:0000256" key="7">
    <source>
        <dbReference type="ARBA" id="ARBA00031257"/>
    </source>
</evidence>
<dbReference type="PANTHER" id="PTHR13208">
    <property type="entry name" value="MEDIATOR OF RNA POLYMERASE II TRANSCRIPTION SUBUNIT 4"/>
    <property type="match status" value="1"/>
</dbReference>
<evidence type="ECO:0000256" key="5">
    <source>
        <dbReference type="ARBA" id="ARBA00023163"/>
    </source>
</evidence>
<evidence type="ECO:0000256" key="3">
    <source>
        <dbReference type="ARBA" id="ARBA00020629"/>
    </source>
</evidence>
<proteinExistence type="inferred from homology"/>
<evidence type="ECO:0000256" key="4">
    <source>
        <dbReference type="ARBA" id="ARBA00023015"/>
    </source>
</evidence>
<dbReference type="OrthoDB" id="1929813at2759"/>
<dbReference type="STRING" id="2020962.A0A2N1JBF1"/>
<accession>A0A2N1JBF1</accession>
<reference evidence="10 11" key="1">
    <citation type="submission" date="2017-10" db="EMBL/GenBank/DDBJ databases">
        <title>A novel species of cold-tolerant Malassezia isolated from bats.</title>
        <authorList>
            <person name="Lorch J.M."/>
            <person name="Palmer J.M."/>
            <person name="Vanderwolf K.J."/>
            <person name="Schmidt K.Z."/>
            <person name="Verant M.L."/>
            <person name="Weller T.J."/>
            <person name="Blehert D.S."/>
        </authorList>
    </citation>
    <scope>NUCLEOTIDE SEQUENCE [LARGE SCALE GENOMIC DNA]</scope>
    <source>
        <strain evidence="10 11">NWHC:44797-103</strain>
    </source>
</reference>
<evidence type="ECO:0000313" key="11">
    <source>
        <dbReference type="Proteomes" id="UP000232875"/>
    </source>
</evidence>
<dbReference type="InterPro" id="IPR019258">
    <property type="entry name" value="Mediator_Med4"/>
</dbReference>
<keyword evidence="8" id="KW-0010">Activator</keyword>
<dbReference type="AlphaFoldDB" id="A0A2N1JBF1"/>
<keyword evidence="4 8" id="KW-0805">Transcription regulation</keyword>
<protein>
    <recommendedName>
        <fullName evidence="3 8">Mediator of RNA polymerase II transcription subunit 4</fullName>
    </recommendedName>
    <alternativeName>
        <fullName evidence="7 8">Mediator complex subunit 4</fullName>
    </alternativeName>
</protein>
<evidence type="ECO:0000256" key="9">
    <source>
        <dbReference type="SAM" id="MobiDB-lite"/>
    </source>
</evidence>
<evidence type="ECO:0000256" key="8">
    <source>
        <dbReference type="RuleBase" id="RU364141"/>
    </source>
</evidence>
<keyword evidence="5 8" id="KW-0804">Transcription</keyword>
<evidence type="ECO:0000256" key="2">
    <source>
        <dbReference type="ARBA" id="ARBA00009626"/>
    </source>
</evidence>
<feature type="compositionally biased region" description="Polar residues" evidence="9">
    <location>
        <begin position="217"/>
        <end position="227"/>
    </location>
</feature>
<evidence type="ECO:0000313" key="10">
    <source>
        <dbReference type="EMBL" id="PKI83874.1"/>
    </source>
</evidence>
<dbReference type="GO" id="GO:0016592">
    <property type="term" value="C:mediator complex"/>
    <property type="evidence" value="ECO:0007669"/>
    <property type="project" value="InterPro"/>
</dbReference>
<evidence type="ECO:0000256" key="6">
    <source>
        <dbReference type="ARBA" id="ARBA00023242"/>
    </source>
</evidence>